<evidence type="ECO:0000256" key="6">
    <source>
        <dbReference type="SAM" id="Phobius"/>
    </source>
</evidence>
<evidence type="ECO:0000313" key="9">
    <source>
        <dbReference type="Proteomes" id="UP000594034"/>
    </source>
</evidence>
<gene>
    <name evidence="8" type="ORF">FE240_03875</name>
</gene>
<dbReference type="EMBL" id="CP040449">
    <property type="protein sequence ID" value="QFI53909.1"/>
    <property type="molecule type" value="Genomic_DNA"/>
</dbReference>
<evidence type="ECO:0000256" key="3">
    <source>
        <dbReference type="ARBA" id="ARBA00022692"/>
    </source>
</evidence>
<comment type="subcellular location">
    <subcellularLocation>
        <location evidence="1">Cell membrane</location>
        <topology evidence="1">Multi-pass membrane protein</topology>
    </subcellularLocation>
</comment>
<dbReference type="Gene3D" id="3.40.1710.10">
    <property type="entry name" value="abc type-2 transporter like domain"/>
    <property type="match status" value="1"/>
</dbReference>
<keyword evidence="5 6" id="KW-0472">Membrane</keyword>
<dbReference type="GO" id="GO:0005886">
    <property type="term" value="C:plasma membrane"/>
    <property type="evidence" value="ECO:0007669"/>
    <property type="project" value="UniProtKB-SubCell"/>
</dbReference>
<feature type="transmembrane region" description="Helical" evidence="6">
    <location>
        <begin position="269"/>
        <end position="291"/>
    </location>
</feature>
<dbReference type="KEGG" id="asim:FE240_03875"/>
<feature type="transmembrane region" description="Helical" evidence="6">
    <location>
        <begin position="229"/>
        <end position="249"/>
    </location>
</feature>
<dbReference type="AlphaFoldDB" id="A0A5J6WS17"/>
<feature type="transmembrane region" description="Helical" evidence="6">
    <location>
        <begin position="20"/>
        <end position="36"/>
    </location>
</feature>
<name>A0A5J6WS17_9GAMM</name>
<dbReference type="InterPro" id="IPR051449">
    <property type="entry name" value="ABC-2_transporter_component"/>
</dbReference>
<keyword evidence="4 6" id="KW-1133">Transmembrane helix</keyword>
<feature type="transmembrane region" description="Helical" evidence="6">
    <location>
        <begin position="300"/>
        <end position="318"/>
    </location>
</feature>
<feature type="transmembrane region" description="Helical" evidence="6">
    <location>
        <begin position="126"/>
        <end position="147"/>
    </location>
</feature>
<feature type="transmembrane region" description="Helical" evidence="6">
    <location>
        <begin position="183"/>
        <end position="208"/>
    </location>
</feature>
<keyword evidence="3 6" id="KW-0812">Transmembrane</keyword>
<dbReference type="Pfam" id="PF12698">
    <property type="entry name" value="ABC2_membrane_3"/>
    <property type="match status" value="1"/>
</dbReference>
<evidence type="ECO:0000256" key="4">
    <source>
        <dbReference type="ARBA" id="ARBA00022989"/>
    </source>
</evidence>
<organism evidence="8 9">
    <name type="scientific">Aeromonas simiae</name>
    <dbReference type="NCBI Taxonomy" id="218936"/>
    <lineage>
        <taxon>Bacteria</taxon>
        <taxon>Pseudomonadati</taxon>
        <taxon>Pseudomonadota</taxon>
        <taxon>Gammaproteobacteria</taxon>
        <taxon>Aeromonadales</taxon>
        <taxon>Aeromonadaceae</taxon>
        <taxon>Aeromonas</taxon>
    </lineage>
</organism>
<feature type="domain" description="ABC-2 type transporter transmembrane" evidence="7">
    <location>
        <begin position="21"/>
        <end position="374"/>
    </location>
</feature>
<evidence type="ECO:0000259" key="7">
    <source>
        <dbReference type="Pfam" id="PF12698"/>
    </source>
</evidence>
<dbReference type="RefSeq" id="WP_193003446.1">
    <property type="nucleotide sequence ID" value="NZ_CP040449.1"/>
</dbReference>
<dbReference type="PANTHER" id="PTHR30294:SF46">
    <property type="entry name" value="ABC TRANSPORTER PERMEASE"/>
    <property type="match status" value="1"/>
</dbReference>
<evidence type="ECO:0000313" key="8">
    <source>
        <dbReference type="EMBL" id="QFI53909.1"/>
    </source>
</evidence>
<accession>A0A5J6WS17</accession>
<feature type="transmembrane region" description="Helical" evidence="6">
    <location>
        <begin position="357"/>
        <end position="376"/>
    </location>
</feature>
<keyword evidence="2" id="KW-1003">Cell membrane</keyword>
<keyword evidence="9" id="KW-1185">Reference proteome</keyword>
<dbReference type="GO" id="GO:0140359">
    <property type="term" value="F:ABC-type transporter activity"/>
    <property type="evidence" value="ECO:0007669"/>
    <property type="project" value="InterPro"/>
</dbReference>
<evidence type="ECO:0000256" key="2">
    <source>
        <dbReference type="ARBA" id="ARBA00022475"/>
    </source>
</evidence>
<evidence type="ECO:0000256" key="1">
    <source>
        <dbReference type="ARBA" id="ARBA00004651"/>
    </source>
</evidence>
<dbReference type="PANTHER" id="PTHR30294">
    <property type="entry name" value="MEMBRANE COMPONENT OF ABC TRANSPORTER YHHJ-RELATED"/>
    <property type="match status" value="1"/>
</dbReference>
<reference evidence="8 9" key="1">
    <citation type="submission" date="2019-05" db="EMBL/GenBank/DDBJ databases">
        <title>OXA-830, a novel chromosomally encoded expanded-spectrum class D beta-lactamase in Aeromonas simiae.</title>
        <authorList>
            <person name="Zhou W."/>
            <person name="Chen Q."/>
        </authorList>
    </citation>
    <scope>NUCLEOTIDE SEQUENCE [LARGE SCALE GENOMIC DNA]</scope>
    <source>
        <strain evidence="8 9">A6</strain>
    </source>
</reference>
<proteinExistence type="predicted"/>
<protein>
    <submittedName>
        <fullName evidence="8">ABC transporter permease</fullName>
    </submittedName>
</protein>
<evidence type="ECO:0000256" key="5">
    <source>
        <dbReference type="ARBA" id="ARBA00023136"/>
    </source>
</evidence>
<dbReference type="InterPro" id="IPR013525">
    <property type="entry name" value="ABC2_TM"/>
</dbReference>
<dbReference type="Proteomes" id="UP000594034">
    <property type="component" value="Chromosome"/>
</dbReference>
<sequence>MLGFFDLLRLELRSLFADRAILLTLFGGILFYSFLYPQPYLKQTPRELPVVLVNEDGSQLSRRLAFMADATPEVKLVDEVASLEEAQRRINAGEARGLLHIPRHFYRDIMLGRTVTLGYAGDSSYFLVYGSIVQGLASAGGTLAAQIKVSRLLAHGEPLPGASQGWSAVSLNLVPVFNPTMGYLNYVVPGVFVLILHQILLMGAALLGSTQNQITVRGGKGYWQLAPTGPLLLARTLVIAVPYFIPITYMLGFCFDAYGIAREASASEVLLFALPFELATLMLGILIGALCTRRDIPSQAILLSSMPLVFVAGFIWPIEMVPEPLVWLSYWLPSTAGMQGMLRLNQMGADFAQVQPLWWRLWGLTLLYGALSWWALHWRKRSLPMTAMARGA</sequence>